<evidence type="ECO:0000313" key="1">
    <source>
        <dbReference type="EMBL" id="QKE88667.1"/>
    </source>
</evidence>
<keyword evidence="2" id="KW-1185">Reference proteome</keyword>
<dbReference type="InterPro" id="IPR016031">
    <property type="entry name" value="Trp_RNA-bd_attenuator-like_dom"/>
</dbReference>
<dbReference type="InterPro" id="IPR002838">
    <property type="entry name" value="AIM24"/>
</dbReference>
<dbReference type="PANTHER" id="PTHR43657">
    <property type="entry name" value="TRYPTOPHAN RNA-BINDING ATTENUATOR PROTEIN-LIKE PROTEIN"/>
    <property type="match status" value="1"/>
</dbReference>
<organism evidence="1 2">
    <name type="scientific">Lichenicola cladoniae</name>
    <dbReference type="NCBI Taxonomy" id="1484109"/>
    <lineage>
        <taxon>Bacteria</taxon>
        <taxon>Pseudomonadati</taxon>
        <taxon>Pseudomonadota</taxon>
        <taxon>Alphaproteobacteria</taxon>
        <taxon>Acetobacterales</taxon>
        <taxon>Acetobacteraceae</taxon>
        <taxon>Lichenicola</taxon>
    </lineage>
</organism>
<dbReference type="PANTHER" id="PTHR43657:SF1">
    <property type="entry name" value="ALTERED INHERITANCE OF MITOCHONDRIA PROTEIN 24, MITOCHONDRIAL"/>
    <property type="match status" value="1"/>
</dbReference>
<dbReference type="Proteomes" id="UP000500767">
    <property type="component" value="Chromosome"/>
</dbReference>
<accession>A0A6M8HF96</accession>
<gene>
    <name evidence="1" type="ORF">HN018_00095</name>
</gene>
<dbReference type="SUPFAM" id="SSF51219">
    <property type="entry name" value="TRAP-like"/>
    <property type="match status" value="1"/>
</dbReference>
<sequence length="253" mass="26668">MQTRIEGEMLPVLYVSLDPWESIVSETGELSWKSPNVTLQTTTAGAGSSGFLGAVKRSLAGGGLFMTQYKAEGGPGFIAFAAKIPGTIDEHRIEPGRSYMLHRHGFMCATEGVTLGLGFQRSLGAGIFGGDGFRLQQVSGSGTFWTMLGGQVVSHLLAPGEAIDVHPGHVGMFEDSVSFDITMLPGIRNKLFGGDGFFLARLTGPGRIWLQTLTMPNLAHALGPYLGGETVASTAEGSALGVAASSFIRRAFQ</sequence>
<reference evidence="1 2" key="1">
    <citation type="journal article" date="2014" name="World J. Microbiol. Biotechnol.">
        <title>Biodiversity and physiological characteristics of Antarctic and Arctic lichens-associated bacteria.</title>
        <authorList>
            <person name="Lee Y.M."/>
            <person name="Kim E.H."/>
            <person name="Lee H.K."/>
            <person name="Hong S.G."/>
        </authorList>
    </citation>
    <scope>NUCLEOTIDE SEQUENCE [LARGE SCALE GENOMIC DNA]</scope>
    <source>
        <strain evidence="1 2">PAMC 26569</strain>
    </source>
</reference>
<name>A0A6M8HF96_9PROT</name>
<dbReference type="InterPro" id="IPR036983">
    <property type="entry name" value="AIM24_sf"/>
</dbReference>
<dbReference type="RefSeq" id="WP_171834265.1">
    <property type="nucleotide sequence ID" value="NZ_CP053708.1"/>
</dbReference>
<proteinExistence type="predicted"/>
<dbReference type="EMBL" id="CP053708">
    <property type="protein sequence ID" value="QKE88667.1"/>
    <property type="molecule type" value="Genomic_DNA"/>
</dbReference>
<dbReference type="AlphaFoldDB" id="A0A6M8HF96"/>
<dbReference type="Gene3D" id="3.60.160.10">
    <property type="entry name" value="Mitochondrial biogenesis AIM24"/>
    <property type="match status" value="1"/>
</dbReference>
<dbReference type="KEGG" id="lck:HN018_00095"/>
<dbReference type="Pfam" id="PF01987">
    <property type="entry name" value="AIM24"/>
    <property type="match status" value="1"/>
</dbReference>
<evidence type="ECO:0000313" key="2">
    <source>
        <dbReference type="Proteomes" id="UP000500767"/>
    </source>
</evidence>
<protein>
    <submittedName>
        <fullName evidence="1">AIM24 family protein</fullName>
    </submittedName>
</protein>